<dbReference type="KEGG" id="sgj:IAG43_32875"/>
<evidence type="ECO:0000313" key="2">
    <source>
        <dbReference type="Proteomes" id="UP000516230"/>
    </source>
</evidence>
<accession>A0A7H0I560</accession>
<proteinExistence type="predicted"/>
<reference evidence="1 2" key="1">
    <citation type="submission" date="2020-08" db="EMBL/GenBank/DDBJ databases">
        <title>A novel species.</title>
        <authorList>
            <person name="Gao J."/>
        </authorList>
    </citation>
    <scope>NUCLEOTIDE SEQUENCE [LARGE SCALE GENOMIC DNA]</scope>
    <source>
        <strain evidence="1 2">CRPJ-33</strain>
        <plasmid evidence="1 2">unnamed2</plasmid>
    </source>
</reference>
<gene>
    <name evidence="1" type="ORF">IAG43_32875</name>
</gene>
<dbReference type="EMBL" id="CP060826">
    <property type="protein sequence ID" value="QNP67926.1"/>
    <property type="molecule type" value="Genomic_DNA"/>
</dbReference>
<keyword evidence="2" id="KW-1185">Reference proteome</keyword>
<keyword evidence="1" id="KW-0614">Plasmid</keyword>
<sequence length="86" mass="9221">MTAYLGSAPERTVVADEAIAAGPALTHRVWRTATHALVLGPCADNGPYGYLTHLQLSISPLACDPELPASADENALRKWIATHIDW</sequence>
<name>A0A7H0I560_9ACTN</name>
<dbReference type="Proteomes" id="UP000516230">
    <property type="component" value="Plasmid unnamed2"/>
</dbReference>
<dbReference type="AlphaFoldDB" id="A0A7H0I560"/>
<organism evidence="1 2">
    <name type="scientific">Streptomyces genisteinicus</name>
    <dbReference type="NCBI Taxonomy" id="2768068"/>
    <lineage>
        <taxon>Bacteria</taxon>
        <taxon>Bacillati</taxon>
        <taxon>Actinomycetota</taxon>
        <taxon>Actinomycetes</taxon>
        <taxon>Kitasatosporales</taxon>
        <taxon>Streptomycetaceae</taxon>
        <taxon>Streptomyces</taxon>
    </lineage>
</organism>
<protein>
    <submittedName>
        <fullName evidence="1">Uncharacterized protein</fullName>
    </submittedName>
</protein>
<geneLocation type="plasmid" evidence="1 2">
    <name>unnamed2</name>
</geneLocation>
<evidence type="ECO:0000313" key="1">
    <source>
        <dbReference type="EMBL" id="QNP67926.1"/>
    </source>
</evidence>